<evidence type="ECO:0000313" key="1">
    <source>
        <dbReference type="EMBL" id="CAL8132181.1"/>
    </source>
</evidence>
<organism evidence="1 2">
    <name type="scientific">Orchesella dallaii</name>
    <dbReference type="NCBI Taxonomy" id="48710"/>
    <lineage>
        <taxon>Eukaryota</taxon>
        <taxon>Metazoa</taxon>
        <taxon>Ecdysozoa</taxon>
        <taxon>Arthropoda</taxon>
        <taxon>Hexapoda</taxon>
        <taxon>Collembola</taxon>
        <taxon>Entomobryomorpha</taxon>
        <taxon>Entomobryoidea</taxon>
        <taxon>Orchesellidae</taxon>
        <taxon>Orchesellinae</taxon>
        <taxon>Orchesella</taxon>
    </lineage>
</organism>
<comment type="caution">
    <text evidence="1">The sequence shown here is derived from an EMBL/GenBank/DDBJ whole genome shotgun (WGS) entry which is preliminary data.</text>
</comment>
<dbReference type="EMBL" id="CAXLJM020000092">
    <property type="protein sequence ID" value="CAL8132181.1"/>
    <property type="molecule type" value="Genomic_DNA"/>
</dbReference>
<protein>
    <submittedName>
        <fullName evidence="1">Uncharacterized protein</fullName>
    </submittedName>
</protein>
<sequence>VSSLSGTMKWIDLLVSVSEISKTVVVFYRHKICYWSKLQLKGYNRRVKILELE</sequence>
<keyword evidence="2" id="KW-1185">Reference proteome</keyword>
<feature type="non-terminal residue" evidence="1">
    <location>
        <position position="1"/>
    </location>
</feature>
<evidence type="ECO:0000313" key="2">
    <source>
        <dbReference type="Proteomes" id="UP001642540"/>
    </source>
</evidence>
<dbReference type="Proteomes" id="UP001642540">
    <property type="component" value="Unassembled WGS sequence"/>
</dbReference>
<gene>
    <name evidence="1" type="ORF">ODALV1_LOCUS24510</name>
</gene>
<feature type="non-terminal residue" evidence="1">
    <location>
        <position position="53"/>
    </location>
</feature>
<name>A0ABP1RP81_9HEXA</name>
<accession>A0ABP1RP81</accession>
<reference evidence="1 2" key="1">
    <citation type="submission" date="2024-08" db="EMBL/GenBank/DDBJ databases">
        <authorList>
            <person name="Cucini C."/>
            <person name="Frati F."/>
        </authorList>
    </citation>
    <scope>NUCLEOTIDE SEQUENCE [LARGE SCALE GENOMIC DNA]</scope>
</reference>
<proteinExistence type="predicted"/>